<dbReference type="EMBL" id="JACHIP010000006">
    <property type="protein sequence ID" value="MBB5059617.1"/>
    <property type="molecule type" value="Genomic_DNA"/>
</dbReference>
<evidence type="ECO:0000313" key="1">
    <source>
        <dbReference type="EMBL" id="MBB5059617.1"/>
    </source>
</evidence>
<gene>
    <name evidence="1" type="ORF">HDF16_004343</name>
</gene>
<protein>
    <submittedName>
        <fullName evidence="1">Uncharacterized protein</fullName>
    </submittedName>
</protein>
<name>A0A7W7ZGT6_9BACT</name>
<proteinExistence type="predicted"/>
<reference evidence="1 2" key="1">
    <citation type="submission" date="2020-08" db="EMBL/GenBank/DDBJ databases">
        <title>Genomic Encyclopedia of Type Strains, Phase IV (KMG-V): Genome sequencing to study the core and pangenomes of soil and plant-associated prokaryotes.</title>
        <authorList>
            <person name="Whitman W."/>
        </authorList>
    </citation>
    <scope>NUCLEOTIDE SEQUENCE [LARGE SCALE GENOMIC DNA]</scope>
    <source>
        <strain evidence="1 2">M8UP14</strain>
    </source>
</reference>
<comment type="caution">
    <text evidence="1">The sequence shown here is derived from an EMBL/GenBank/DDBJ whole genome shotgun (WGS) entry which is preliminary data.</text>
</comment>
<sequence>MSVRIFTYDFYRRASARPKELSRGLALDHSGRSDGERCLLRSLSGLTVEQGEECLTQAVGKKHSGGH</sequence>
<accession>A0A7W7ZGT6</accession>
<dbReference type="AlphaFoldDB" id="A0A7W7ZGT6"/>
<dbReference type="Proteomes" id="UP000540989">
    <property type="component" value="Unassembled WGS sequence"/>
</dbReference>
<organism evidence="1 2">
    <name type="scientific">Granulicella aggregans</name>
    <dbReference type="NCBI Taxonomy" id="474949"/>
    <lineage>
        <taxon>Bacteria</taxon>
        <taxon>Pseudomonadati</taxon>
        <taxon>Acidobacteriota</taxon>
        <taxon>Terriglobia</taxon>
        <taxon>Terriglobales</taxon>
        <taxon>Acidobacteriaceae</taxon>
        <taxon>Granulicella</taxon>
    </lineage>
</organism>
<evidence type="ECO:0000313" key="2">
    <source>
        <dbReference type="Proteomes" id="UP000540989"/>
    </source>
</evidence>
<keyword evidence="2" id="KW-1185">Reference proteome</keyword>